<keyword evidence="3" id="KW-0472">Membrane</keyword>
<evidence type="ECO:0000256" key="1">
    <source>
        <dbReference type="SAM" id="Coils"/>
    </source>
</evidence>
<evidence type="ECO:0000256" key="2">
    <source>
        <dbReference type="SAM" id="MobiDB-lite"/>
    </source>
</evidence>
<feature type="region of interest" description="Disordered" evidence="2">
    <location>
        <begin position="307"/>
        <end position="354"/>
    </location>
</feature>
<name>A0A3R8JLV6_9FIRM</name>
<accession>A0A3R8JLV6</accession>
<dbReference type="EMBL" id="RHJS01000002">
    <property type="protein sequence ID" value="RRK31816.1"/>
    <property type="molecule type" value="Genomic_DNA"/>
</dbReference>
<dbReference type="Proteomes" id="UP000274920">
    <property type="component" value="Unassembled WGS sequence"/>
</dbReference>
<comment type="caution">
    <text evidence="4">The sequence shown here is derived from an EMBL/GenBank/DDBJ whole genome shotgun (WGS) entry which is preliminary data.</text>
</comment>
<protein>
    <submittedName>
        <fullName evidence="4">Uncharacterized protein</fullName>
    </submittedName>
</protein>
<reference evidence="4" key="1">
    <citation type="submission" date="2018-10" db="EMBL/GenBank/DDBJ databases">
        <title>Schaedlerella arabinophila gen. nov. sp. nov., isolated from the mouse intestinal tract and comparative analysis with the genome of the closely related altered Schaedler flora strain ASF502.</title>
        <authorList>
            <person name="Miyake S."/>
            <person name="Soh M."/>
            <person name="Seedorf H."/>
        </authorList>
    </citation>
    <scope>NUCLEOTIDE SEQUENCE [LARGE SCALE GENOMIC DNA]</scope>
    <source>
        <strain evidence="4">DSM 106076</strain>
    </source>
</reference>
<evidence type="ECO:0000313" key="5">
    <source>
        <dbReference type="Proteomes" id="UP000274920"/>
    </source>
</evidence>
<keyword evidence="1" id="KW-0175">Coiled coil</keyword>
<evidence type="ECO:0000256" key="3">
    <source>
        <dbReference type="SAM" id="Phobius"/>
    </source>
</evidence>
<gene>
    <name evidence="4" type="ORF">EBB54_10880</name>
</gene>
<dbReference type="RefSeq" id="WP_125127411.1">
    <property type="nucleotide sequence ID" value="NZ_RHJS01000002.1"/>
</dbReference>
<evidence type="ECO:0000313" key="4">
    <source>
        <dbReference type="EMBL" id="RRK31816.1"/>
    </source>
</evidence>
<keyword evidence="3" id="KW-0812">Transmembrane</keyword>
<feature type="coiled-coil region" evidence="1">
    <location>
        <begin position="394"/>
        <end position="421"/>
    </location>
</feature>
<keyword evidence="5" id="KW-1185">Reference proteome</keyword>
<keyword evidence="3" id="KW-1133">Transmembrane helix</keyword>
<sequence>MKWEVLVTGLIGIVLFWCIWIWEPLEVHAEIASDDAFEGVTWEKIIEGDIESPKGVVQSMCVTDDYIILIENYDDTADRSDIIKAYYRNDTDAHGKRVEKYTQAKRVVERNYEHGNGMAYNPNTREIAVALYTHLNPENRGCIFLIDADTLSFKKKVKIADDYNILGIGYDEALDRYIIQTNVDGGYSFKILDSQFQVTEDLGKYEGSSKGNNFQDLCVSGDYIINFPLTLGLGIGDFLNVYSISRKELVSCPQMDFGLETGTVDEPESICELEPGVFAAVVNVYHEDGSRTFSVYKTMVPYNFPAVKTEEEPKEEEQAEEEPKEEEQAEETSAREQEGGGDQKEEDEKPSLTERVRNLMKTTYSMKNIMKTALIIFFALDIVLVVYLKVLAVRRKRKRMLEKARRERQRIRQQIRAMYGEQL</sequence>
<organism evidence="4 5">
    <name type="scientific">Schaedlerella arabinosiphila</name>
    <dbReference type="NCBI Taxonomy" id="2044587"/>
    <lineage>
        <taxon>Bacteria</taxon>
        <taxon>Bacillati</taxon>
        <taxon>Bacillota</taxon>
        <taxon>Clostridia</taxon>
        <taxon>Lachnospirales</taxon>
        <taxon>Lachnospiraceae</taxon>
        <taxon>Schaedlerella</taxon>
    </lineage>
</organism>
<feature type="compositionally biased region" description="Basic and acidic residues" evidence="2">
    <location>
        <begin position="332"/>
        <end position="354"/>
    </location>
</feature>
<feature type="transmembrane region" description="Helical" evidence="3">
    <location>
        <begin position="5"/>
        <end position="22"/>
    </location>
</feature>
<dbReference type="AlphaFoldDB" id="A0A3R8JLV6"/>
<feature type="compositionally biased region" description="Acidic residues" evidence="2">
    <location>
        <begin position="312"/>
        <end position="330"/>
    </location>
</feature>
<feature type="transmembrane region" description="Helical" evidence="3">
    <location>
        <begin position="373"/>
        <end position="393"/>
    </location>
</feature>
<proteinExistence type="predicted"/>